<dbReference type="Gene3D" id="3.30.70.330">
    <property type="match status" value="1"/>
</dbReference>
<dbReference type="InterPro" id="IPR035979">
    <property type="entry name" value="RBD_domain_sf"/>
</dbReference>
<dbReference type="GO" id="GO:0003676">
    <property type="term" value="F:nucleic acid binding"/>
    <property type="evidence" value="ECO:0007669"/>
    <property type="project" value="InterPro"/>
</dbReference>
<comment type="caution">
    <text evidence="1">The sequence shown here is derived from an EMBL/GenBank/DDBJ whole genome shotgun (WGS) entry which is preliminary data.</text>
</comment>
<keyword evidence="2" id="KW-1185">Reference proteome</keyword>
<dbReference type="InterPro" id="IPR012677">
    <property type="entry name" value="Nucleotide-bd_a/b_plait_sf"/>
</dbReference>
<sequence length="157" mass="17003">MKNSHTEDTPPSSVYADTFQALIQYPDVVTAQAAKMTLDGQNIYNACCTLRIEYSKLSNLNVKYNNDKSRDYTNPNLPTGDPTLDSALAIGGKCVAYPAVRLASGPLPARNVGCFPRGPPCMHSGPSAHPKSQSTITLFLTLNFELLLTRLPAALIF</sequence>
<dbReference type="EMBL" id="JAXCGZ010004609">
    <property type="protein sequence ID" value="KAK7081629.1"/>
    <property type="molecule type" value="Genomic_DNA"/>
</dbReference>
<reference evidence="1 2" key="1">
    <citation type="submission" date="2023-11" db="EMBL/GenBank/DDBJ databases">
        <title>Halocaridina rubra genome assembly.</title>
        <authorList>
            <person name="Smith C."/>
        </authorList>
    </citation>
    <scope>NUCLEOTIDE SEQUENCE [LARGE SCALE GENOMIC DNA]</scope>
    <source>
        <strain evidence="1">EP-1</strain>
        <tissue evidence="1">Whole</tissue>
    </source>
</reference>
<accession>A0AAN8XLG6</accession>
<dbReference type="SUPFAM" id="SSF54928">
    <property type="entry name" value="RNA-binding domain, RBD"/>
    <property type="match status" value="1"/>
</dbReference>
<name>A0AAN8XLG6_HALRR</name>
<dbReference type="Proteomes" id="UP001381693">
    <property type="component" value="Unassembled WGS sequence"/>
</dbReference>
<organism evidence="1 2">
    <name type="scientific">Halocaridina rubra</name>
    <name type="common">Hawaiian red shrimp</name>
    <dbReference type="NCBI Taxonomy" id="373956"/>
    <lineage>
        <taxon>Eukaryota</taxon>
        <taxon>Metazoa</taxon>
        <taxon>Ecdysozoa</taxon>
        <taxon>Arthropoda</taxon>
        <taxon>Crustacea</taxon>
        <taxon>Multicrustacea</taxon>
        <taxon>Malacostraca</taxon>
        <taxon>Eumalacostraca</taxon>
        <taxon>Eucarida</taxon>
        <taxon>Decapoda</taxon>
        <taxon>Pleocyemata</taxon>
        <taxon>Caridea</taxon>
        <taxon>Atyoidea</taxon>
        <taxon>Atyidae</taxon>
        <taxon>Halocaridina</taxon>
    </lineage>
</organism>
<proteinExistence type="predicted"/>
<gene>
    <name evidence="1" type="primary">PTBP2_1</name>
    <name evidence="1" type="ORF">SK128_028096</name>
</gene>
<dbReference type="PANTHER" id="PTHR15592">
    <property type="entry name" value="MATRIN 3/NUCLEAR PROTEIN 220-RELATED"/>
    <property type="match status" value="1"/>
</dbReference>
<evidence type="ECO:0000313" key="1">
    <source>
        <dbReference type="EMBL" id="KAK7081629.1"/>
    </source>
</evidence>
<evidence type="ECO:0000313" key="2">
    <source>
        <dbReference type="Proteomes" id="UP001381693"/>
    </source>
</evidence>
<dbReference type="AlphaFoldDB" id="A0AAN8XLG6"/>
<protein>
    <submittedName>
        <fullName evidence="1">Polypyrimidine tract-binding protein 2</fullName>
    </submittedName>
</protein>